<dbReference type="CDD" id="cd01983">
    <property type="entry name" value="SIMIBI"/>
    <property type="match status" value="1"/>
</dbReference>
<organism evidence="2 3">
    <name type="scientific">Dactylosporangium sucinum</name>
    <dbReference type="NCBI Taxonomy" id="1424081"/>
    <lineage>
        <taxon>Bacteria</taxon>
        <taxon>Bacillati</taxon>
        <taxon>Actinomycetota</taxon>
        <taxon>Actinomycetes</taxon>
        <taxon>Micromonosporales</taxon>
        <taxon>Micromonosporaceae</taxon>
        <taxon>Dactylosporangium</taxon>
    </lineage>
</organism>
<accession>A0A917X8J8</accession>
<reference evidence="2" key="2">
    <citation type="submission" date="2020-09" db="EMBL/GenBank/DDBJ databases">
        <authorList>
            <person name="Sun Q."/>
            <person name="Ohkuma M."/>
        </authorList>
    </citation>
    <scope>NUCLEOTIDE SEQUENCE</scope>
    <source>
        <strain evidence="2">JCM 19831</strain>
    </source>
</reference>
<reference evidence="2" key="1">
    <citation type="journal article" date="2014" name="Int. J. Syst. Evol. Microbiol.">
        <title>Complete genome sequence of Corynebacterium casei LMG S-19264T (=DSM 44701T), isolated from a smear-ripened cheese.</title>
        <authorList>
            <consortium name="US DOE Joint Genome Institute (JGI-PGF)"/>
            <person name="Walter F."/>
            <person name="Albersmeier A."/>
            <person name="Kalinowski J."/>
            <person name="Ruckert C."/>
        </authorList>
    </citation>
    <scope>NUCLEOTIDE SEQUENCE</scope>
    <source>
        <strain evidence="2">JCM 19831</strain>
    </source>
</reference>
<dbReference type="RefSeq" id="WP_190257890.1">
    <property type="nucleotide sequence ID" value="NZ_BMPI01000116.1"/>
</dbReference>
<proteinExistence type="predicted"/>
<evidence type="ECO:0000256" key="1">
    <source>
        <dbReference type="SAM" id="MobiDB-lite"/>
    </source>
</evidence>
<feature type="compositionally biased region" description="Low complexity" evidence="1">
    <location>
        <begin position="170"/>
        <end position="189"/>
    </location>
</feature>
<keyword evidence="3" id="KW-1185">Reference proteome</keyword>
<sequence>MLVHLYSQNASRNLAASVVAAARVPHQAGVKPDDALLIGTGGGWELGNWREELRQLTARNAVNAFAVRTLPTERRLTDAEWATVARGLADQIGRADDPLAVVRTTPTSTVLFVEASNRSLHRDRALAFVGDVTVRLQRGETVAMAVRAAGSPDVAQASPGDVAGLSFAEPAGASPTAAPQPAAVPAGPAIVHPHTR</sequence>
<evidence type="ECO:0000313" key="3">
    <source>
        <dbReference type="Proteomes" id="UP000642070"/>
    </source>
</evidence>
<dbReference type="AlphaFoldDB" id="A0A917X8J8"/>
<feature type="region of interest" description="Disordered" evidence="1">
    <location>
        <begin position="169"/>
        <end position="196"/>
    </location>
</feature>
<name>A0A917X8J8_9ACTN</name>
<dbReference type="Proteomes" id="UP000642070">
    <property type="component" value="Unassembled WGS sequence"/>
</dbReference>
<protein>
    <submittedName>
        <fullName evidence="2">Uncharacterized protein</fullName>
    </submittedName>
</protein>
<dbReference type="EMBL" id="BMPI01000116">
    <property type="protein sequence ID" value="GGM88127.1"/>
    <property type="molecule type" value="Genomic_DNA"/>
</dbReference>
<comment type="caution">
    <text evidence="2">The sequence shown here is derived from an EMBL/GenBank/DDBJ whole genome shotgun (WGS) entry which is preliminary data.</text>
</comment>
<gene>
    <name evidence="2" type="ORF">GCM10007977_107620</name>
</gene>
<evidence type="ECO:0000313" key="2">
    <source>
        <dbReference type="EMBL" id="GGM88127.1"/>
    </source>
</evidence>